<dbReference type="GO" id="GO:1902208">
    <property type="term" value="P:regulation of bacterial-type flagellum assembly"/>
    <property type="evidence" value="ECO:0007669"/>
    <property type="project" value="UniProtKB-UniRule"/>
</dbReference>
<dbReference type="HAMAP" id="MF_00167">
    <property type="entry name" value="CsrA"/>
    <property type="match status" value="1"/>
</dbReference>
<dbReference type="GO" id="GO:0045947">
    <property type="term" value="P:negative regulation of translational initiation"/>
    <property type="evidence" value="ECO:0007669"/>
    <property type="project" value="UniProtKB-UniRule"/>
</dbReference>
<dbReference type="Proteomes" id="UP000214646">
    <property type="component" value="Unassembled WGS sequence"/>
</dbReference>
<comment type="subcellular location">
    <subcellularLocation>
        <location evidence="4">Cytoplasm</location>
    </subcellularLocation>
</comment>
<reference evidence="6" key="1">
    <citation type="submission" date="2017-06" db="EMBL/GenBank/DDBJ databases">
        <title>Genome analysis of Fimbriiglobus ruber SP5, the first member of the order Planctomycetales with confirmed chitinolytic capability.</title>
        <authorList>
            <person name="Ravin N.V."/>
            <person name="Rakitin A.L."/>
            <person name="Ivanova A.A."/>
            <person name="Beletsky A.V."/>
            <person name="Kulichevskaya I.S."/>
            <person name="Mardanov A.V."/>
            <person name="Dedysh S.N."/>
        </authorList>
    </citation>
    <scope>NUCLEOTIDE SEQUENCE [LARGE SCALE GENOMIC DNA]</scope>
    <source>
        <strain evidence="6">SP5</strain>
    </source>
</reference>
<accession>A0A225E1S4</accession>
<dbReference type="GO" id="GO:0048027">
    <property type="term" value="F:mRNA 5'-UTR binding"/>
    <property type="evidence" value="ECO:0007669"/>
    <property type="project" value="UniProtKB-UniRule"/>
</dbReference>
<evidence type="ECO:0000256" key="1">
    <source>
        <dbReference type="ARBA" id="ARBA00022490"/>
    </source>
</evidence>
<name>A0A225E1S4_9BACT</name>
<proteinExistence type="inferred from homology"/>
<keyword evidence="6" id="KW-1185">Reference proteome</keyword>
<keyword evidence="1 4" id="KW-0963">Cytoplasm</keyword>
<dbReference type="GO" id="GO:0006402">
    <property type="term" value="P:mRNA catabolic process"/>
    <property type="evidence" value="ECO:0007669"/>
    <property type="project" value="InterPro"/>
</dbReference>
<dbReference type="GO" id="GO:0005829">
    <property type="term" value="C:cytosol"/>
    <property type="evidence" value="ECO:0007669"/>
    <property type="project" value="TreeGrafter"/>
</dbReference>
<sequence>MLVLTRKVGEEIIIGNGIRVQITAVKGDRVKVGIVAPPHIRVDRAEVAERIREFAEAEPVGAGR</sequence>
<dbReference type="OrthoDB" id="289081at2"/>
<dbReference type="GO" id="GO:0006109">
    <property type="term" value="P:regulation of carbohydrate metabolic process"/>
    <property type="evidence" value="ECO:0007669"/>
    <property type="project" value="InterPro"/>
</dbReference>
<dbReference type="SUPFAM" id="SSF117130">
    <property type="entry name" value="CsrA-like"/>
    <property type="match status" value="1"/>
</dbReference>
<evidence type="ECO:0000256" key="4">
    <source>
        <dbReference type="HAMAP-Rule" id="MF_00167"/>
    </source>
</evidence>
<dbReference type="PANTHER" id="PTHR34984:SF1">
    <property type="entry name" value="CARBON STORAGE REGULATOR"/>
    <property type="match status" value="1"/>
</dbReference>
<keyword evidence="3 4" id="KW-0694">RNA-binding</keyword>
<dbReference type="AlphaFoldDB" id="A0A225E1S4"/>
<comment type="subunit">
    <text evidence="4">Homodimer; the beta-strands of each monomer intercalate to form a hydrophobic core, while the alpha-helices form wings that extend away from the core.</text>
</comment>
<protein>
    <recommendedName>
        <fullName evidence="4">Translational regulator CsrA</fullName>
    </recommendedName>
</protein>
<evidence type="ECO:0000256" key="2">
    <source>
        <dbReference type="ARBA" id="ARBA00022845"/>
    </source>
</evidence>
<dbReference type="RefSeq" id="WP_088255494.1">
    <property type="nucleotide sequence ID" value="NZ_NIDE01000005.1"/>
</dbReference>
<dbReference type="InterPro" id="IPR036107">
    <property type="entry name" value="CsrA_sf"/>
</dbReference>
<comment type="function">
    <text evidence="4">A translational regulator that binds mRNA to regulate translation initiation and/or mRNA stability. Usually binds in the 5'-UTR at or near the Shine-Dalgarno sequence preventing ribosome-binding, thus repressing translation. Its main target seems to be the major flagellin gene, while its function is anatagonized by FliW.</text>
</comment>
<comment type="similarity">
    <text evidence="4">Belongs to the CsrA/RsmA family.</text>
</comment>
<keyword evidence="4" id="KW-0678">Repressor</keyword>
<dbReference type="InterPro" id="IPR003751">
    <property type="entry name" value="CsrA"/>
</dbReference>
<evidence type="ECO:0000313" key="6">
    <source>
        <dbReference type="Proteomes" id="UP000214646"/>
    </source>
</evidence>
<keyword evidence="4" id="KW-1005">Bacterial flagellum biogenesis</keyword>
<evidence type="ECO:0000313" key="5">
    <source>
        <dbReference type="EMBL" id="OWK42317.1"/>
    </source>
</evidence>
<dbReference type="Pfam" id="PF02599">
    <property type="entry name" value="CsrA"/>
    <property type="match status" value="1"/>
</dbReference>
<organism evidence="5 6">
    <name type="scientific">Fimbriiglobus ruber</name>
    <dbReference type="NCBI Taxonomy" id="1908690"/>
    <lineage>
        <taxon>Bacteria</taxon>
        <taxon>Pseudomonadati</taxon>
        <taxon>Planctomycetota</taxon>
        <taxon>Planctomycetia</taxon>
        <taxon>Gemmatales</taxon>
        <taxon>Gemmataceae</taxon>
        <taxon>Fimbriiglobus</taxon>
    </lineage>
</organism>
<gene>
    <name evidence="4" type="primary">csrA</name>
    <name evidence="5" type="ORF">FRUB_04395</name>
</gene>
<comment type="caution">
    <text evidence="5">The sequence shown here is derived from an EMBL/GenBank/DDBJ whole genome shotgun (WGS) entry which is preliminary data.</text>
</comment>
<dbReference type="GO" id="GO:0044781">
    <property type="term" value="P:bacterial-type flagellum organization"/>
    <property type="evidence" value="ECO:0007669"/>
    <property type="project" value="UniProtKB-KW"/>
</dbReference>
<dbReference type="EMBL" id="NIDE01000005">
    <property type="protein sequence ID" value="OWK42317.1"/>
    <property type="molecule type" value="Genomic_DNA"/>
</dbReference>
<evidence type="ECO:0000256" key="3">
    <source>
        <dbReference type="ARBA" id="ARBA00022884"/>
    </source>
</evidence>
<dbReference type="PANTHER" id="PTHR34984">
    <property type="entry name" value="CARBON STORAGE REGULATOR"/>
    <property type="match status" value="1"/>
</dbReference>
<keyword evidence="2 4" id="KW-0810">Translation regulation</keyword>
<dbReference type="Gene3D" id="2.60.40.4380">
    <property type="entry name" value="Translational regulator CsrA"/>
    <property type="match status" value="1"/>
</dbReference>